<protein>
    <submittedName>
        <fullName evidence="2">Uncharacterized protein</fullName>
    </submittedName>
</protein>
<feature type="transmembrane region" description="Helical" evidence="1">
    <location>
        <begin position="36"/>
        <end position="54"/>
    </location>
</feature>
<feature type="transmembrane region" description="Helical" evidence="1">
    <location>
        <begin position="101"/>
        <end position="120"/>
    </location>
</feature>
<feature type="transmembrane region" description="Helical" evidence="1">
    <location>
        <begin position="66"/>
        <end position="89"/>
    </location>
</feature>
<reference evidence="2" key="1">
    <citation type="journal article" date="2021" name="PeerJ">
        <title>Extensive microbial diversity within the chicken gut microbiome revealed by metagenomics and culture.</title>
        <authorList>
            <person name="Gilroy R."/>
            <person name="Ravi A."/>
            <person name="Getino M."/>
            <person name="Pursley I."/>
            <person name="Horton D.L."/>
            <person name="Alikhan N.F."/>
            <person name="Baker D."/>
            <person name="Gharbi K."/>
            <person name="Hall N."/>
            <person name="Watson M."/>
            <person name="Adriaenssens E.M."/>
            <person name="Foster-Nyarko E."/>
            <person name="Jarju S."/>
            <person name="Secka A."/>
            <person name="Antonio M."/>
            <person name="Oren A."/>
            <person name="Chaudhuri R.R."/>
            <person name="La Ragione R."/>
            <person name="Hildebrand F."/>
            <person name="Pallen M.J."/>
        </authorList>
    </citation>
    <scope>NUCLEOTIDE SEQUENCE</scope>
    <source>
        <strain evidence="2">CHK135-1449</strain>
    </source>
</reference>
<keyword evidence="1" id="KW-1133">Transmembrane helix</keyword>
<dbReference type="Proteomes" id="UP000787156">
    <property type="component" value="Unassembled WGS sequence"/>
</dbReference>
<feature type="transmembrane region" description="Helical" evidence="1">
    <location>
        <begin position="12"/>
        <end position="30"/>
    </location>
</feature>
<accession>A0A9D2UR26</accession>
<comment type="caution">
    <text evidence="2">The sequence shown here is derived from an EMBL/GenBank/DDBJ whole genome shotgun (WGS) entry which is preliminary data.</text>
</comment>
<gene>
    <name evidence="2" type="ORF">K8V79_02820</name>
</gene>
<keyword evidence="1" id="KW-0812">Transmembrane</keyword>
<proteinExistence type="predicted"/>
<name>A0A9D2UR26_ACILW</name>
<dbReference type="EMBL" id="DYWX01000031">
    <property type="protein sequence ID" value="HJF27180.1"/>
    <property type="molecule type" value="Genomic_DNA"/>
</dbReference>
<evidence type="ECO:0000313" key="2">
    <source>
        <dbReference type="EMBL" id="HJF27180.1"/>
    </source>
</evidence>
<keyword evidence="1" id="KW-0472">Membrane</keyword>
<evidence type="ECO:0000313" key="3">
    <source>
        <dbReference type="Proteomes" id="UP000787156"/>
    </source>
</evidence>
<organism evidence="2 3">
    <name type="scientific">Acinetobacter lwoffii</name>
    <dbReference type="NCBI Taxonomy" id="28090"/>
    <lineage>
        <taxon>Bacteria</taxon>
        <taxon>Pseudomonadati</taxon>
        <taxon>Pseudomonadota</taxon>
        <taxon>Gammaproteobacteria</taxon>
        <taxon>Moraxellales</taxon>
        <taxon>Moraxellaceae</taxon>
        <taxon>Acinetobacter</taxon>
    </lineage>
</organism>
<sequence length="128" mass="14195">MLEHWYSKCCTRQMKLVVVIIVCLLIYSASTVAQLGPIWISFSVGIGLMSYGLRQLRFKIPAGHPYVNGFAALSRVIPIVAMVTLWGYLPQHAQGWGKFALALQCLGFAAIGLFLASIHVNRARRCND</sequence>
<reference evidence="2" key="2">
    <citation type="submission" date="2021-09" db="EMBL/GenBank/DDBJ databases">
        <authorList>
            <person name="Gilroy R."/>
        </authorList>
    </citation>
    <scope>NUCLEOTIDE SEQUENCE</scope>
    <source>
        <strain evidence="2">CHK135-1449</strain>
    </source>
</reference>
<dbReference type="AlphaFoldDB" id="A0A9D2UR26"/>
<evidence type="ECO:0000256" key="1">
    <source>
        <dbReference type="SAM" id="Phobius"/>
    </source>
</evidence>